<dbReference type="InterPro" id="IPR003594">
    <property type="entry name" value="HATPase_dom"/>
</dbReference>
<dbReference type="InterPro" id="IPR036890">
    <property type="entry name" value="HATPase_C_sf"/>
</dbReference>
<dbReference type="GO" id="GO:0016301">
    <property type="term" value="F:kinase activity"/>
    <property type="evidence" value="ECO:0007669"/>
    <property type="project" value="UniProtKB-KW"/>
</dbReference>
<gene>
    <name evidence="5" type="ORF">JAO74_16385</name>
</gene>
<proteinExistence type="predicted"/>
<keyword evidence="5" id="KW-0418">Kinase</keyword>
<evidence type="ECO:0000256" key="3">
    <source>
        <dbReference type="SAM" id="Phobius"/>
    </source>
</evidence>
<comment type="caution">
    <text evidence="5">The sequence shown here is derived from an EMBL/GenBank/DDBJ whole genome shotgun (WGS) entry which is preliminary data.</text>
</comment>
<dbReference type="Proteomes" id="UP000640426">
    <property type="component" value="Unassembled WGS sequence"/>
</dbReference>
<organism evidence="5 6">
    <name type="scientific">Sphingomonas mollis</name>
    <dbReference type="NCBI Taxonomy" id="2795726"/>
    <lineage>
        <taxon>Bacteria</taxon>
        <taxon>Pseudomonadati</taxon>
        <taxon>Pseudomonadota</taxon>
        <taxon>Alphaproteobacteria</taxon>
        <taxon>Sphingomonadales</taxon>
        <taxon>Sphingomonadaceae</taxon>
        <taxon>Sphingomonas</taxon>
    </lineage>
</organism>
<dbReference type="RefSeq" id="WP_199040661.1">
    <property type="nucleotide sequence ID" value="NZ_JAELXS010000011.1"/>
</dbReference>
<evidence type="ECO:0000256" key="1">
    <source>
        <dbReference type="ARBA" id="ARBA00000085"/>
    </source>
</evidence>
<evidence type="ECO:0000313" key="5">
    <source>
        <dbReference type="EMBL" id="MBJ6123366.1"/>
    </source>
</evidence>
<sequence length="388" mass="40727">MGSDARAIVRAIALFAAGIVAAIGWVHGLYATAALAVIAALWIGAAAHHVARRRASPPPPPSPLPVGDDARERRRLAAYLDLSPAPLVALDARDRLHAVNRAARRLLVADDLVALPPAALVEAIGAAVPGRAASVRIDTEKGVHTFAILTTDLTGSGMATRVAALIDIDSEMKAVEAQALRDLLQVLSHEITNTLTPIASLARTAAQILEDGDAERDTVHDAVETVARRAEALQRFVEAYRAMARLPVPALAPVHLAPLVADISRLFDTRWPAASLTLDLRAAPATVRVDADQLIAALWALLQNAAEVAVAVTLDIRTTVGAVEFMVGDDGPGIPAANGDAIFQPFFTTKPQGSGVGLALARQIFRAHGGDLVLFAVQPARFLATLPI</sequence>
<keyword evidence="3" id="KW-0812">Transmembrane</keyword>
<dbReference type="EC" id="2.7.13.3" evidence="2"/>
<dbReference type="InterPro" id="IPR052023">
    <property type="entry name" value="Histidine_kinase_KdpD"/>
</dbReference>
<dbReference type="PRINTS" id="PR00344">
    <property type="entry name" value="BCTRLSENSOR"/>
</dbReference>
<dbReference type="Gene3D" id="1.10.287.130">
    <property type="match status" value="1"/>
</dbReference>
<dbReference type="InterPro" id="IPR004358">
    <property type="entry name" value="Sig_transdc_His_kin-like_C"/>
</dbReference>
<feature type="transmembrane region" description="Helical" evidence="3">
    <location>
        <begin position="7"/>
        <end position="26"/>
    </location>
</feature>
<name>A0ABS0XTJ9_9SPHN</name>
<protein>
    <recommendedName>
        <fullName evidence="2">histidine kinase</fullName>
        <ecNumber evidence="2">2.7.13.3</ecNumber>
    </recommendedName>
</protein>
<dbReference type="InterPro" id="IPR005467">
    <property type="entry name" value="His_kinase_dom"/>
</dbReference>
<feature type="domain" description="Histidine kinase" evidence="4">
    <location>
        <begin position="186"/>
        <end position="388"/>
    </location>
</feature>
<evidence type="ECO:0000313" key="6">
    <source>
        <dbReference type="Proteomes" id="UP000640426"/>
    </source>
</evidence>
<evidence type="ECO:0000256" key="2">
    <source>
        <dbReference type="ARBA" id="ARBA00012438"/>
    </source>
</evidence>
<dbReference type="SUPFAM" id="SSF55874">
    <property type="entry name" value="ATPase domain of HSP90 chaperone/DNA topoisomerase II/histidine kinase"/>
    <property type="match status" value="1"/>
</dbReference>
<keyword evidence="5" id="KW-0808">Transferase</keyword>
<keyword evidence="3" id="KW-0472">Membrane</keyword>
<dbReference type="Gene3D" id="3.30.565.10">
    <property type="entry name" value="Histidine kinase-like ATPase, C-terminal domain"/>
    <property type="match status" value="1"/>
</dbReference>
<dbReference type="PROSITE" id="PS50109">
    <property type="entry name" value="HIS_KIN"/>
    <property type="match status" value="1"/>
</dbReference>
<dbReference type="SMART" id="SM00387">
    <property type="entry name" value="HATPase_c"/>
    <property type="match status" value="1"/>
</dbReference>
<dbReference type="Pfam" id="PF02518">
    <property type="entry name" value="HATPase_c"/>
    <property type="match status" value="1"/>
</dbReference>
<dbReference type="EMBL" id="JAELXS010000011">
    <property type="protein sequence ID" value="MBJ6123366.1"/>
    <property type="molecule type" value="Genomic_DNA"/>
</dbReference>
<dbReference type="PANTHER" id="PTHR45569">
    <property type="entry name" value="SENSOR PROTEIN KDPD"/>
    <property type="match status" value="1"/>
</dbReference>
<keyword evidence="6" id="KW-1185">Reference proteome</keyword>
<accession>A0ABS0XTJ9</accession>
<comment type="catalytic activity">
    <reaction evidence="1">
        <text>ATP + protein L-histidine = ADP + protein N-phospho-L-histidine.</text>
        <dbReference type="EC" id="2.7.13.3"/>
    </reaction>
</comment>
<evidence type="ECO:0000259" key="4">
    <source>
        <dbReference type="PROSITE" id="PS50109"/>
    </source>
</evidence>
<dbReference type="PANTHER" id="PTHR45569:SF1">
    <property type="entry name" value="SENSOR PROTEIN KDPD"/>
    <property type="match status" value="1"/>
</dbReference>
<keyword evidence="3" id="KW-1133">Transmembrane helix</keyword>
<reference evidence="6" key="1">
    <citation type="submission" date="2020-12" db="EMBL/GenBank/DDBJ databases">
        <title>Hymenobacter sp.</title>
        <authorList>
            <person name="Kim M.K."/>
        </authorList>
    </citation>
    <scope>NUCLEOTIDE SEQUENCE [LARGE SCALE GENOMIC DNA]</scope>
    <source>
        <strain evidence="6">BT553</strain>
    </source>
</reference>